<reference evidence="1 2" key="1">
    <citation type="submission" date="2019-09" db="EMBL/GenBank/DDBJ databases">
        <title>Whole genome shotgun sequencing (WGS) of Ellagibacter isourolithinifaciens DSM 104140(T) and Adlercreutzia muris DSM 29508(T).</title>
        <authorList>
            <person name="Stoll D.A."/>
            <person name="Danylec N."/>
            <person name="Huch M."/>
        </authorList>
    </citation>
    <scope>NUCLEOTIDE SEQUENCE [LARGE SCALE GENOMIC DNA]</scope>
    <source>
        <strain evidence="1 2">DSM 104140</strain>
    </source>
</reference>
<evidence type="ECO:0000313" key="2">
    <source>
        <dbReference type="Proteomes" id="UP000468668"/>
    </source>
</evidence>
<dbReference type="OrthoDB" id="3172689at2"/>
<protein>
    <submittedName>
        <fullName evidence="1">Uncharacterized protein</fullName>
    </submittedName>
</protein>
<sequence length="192" mass="22158">MKYDDLLKEINEMPASQRPAFHEIVACAGVGGDVWPTMKQHLEDACTLREFLDAVYDDDACRFEKLWGLWARLDEKDWRIRFEAEMVLEGALIERGGVVFEAGDTMFLVPVRGIRAKDRTADILVFADDSFNTDVADFYGSISGPFTLYEQKFEGTFDIYRAGRNLILERWEFDELGFRKRRRSQVGECCSI</sequence>
<evidence type="ECO:0000313" key="1">
    <source>
        <dbReference type="EMBL" id="KAB1637962.1"/>
    </source>
</evidence>
<dbReference type="AlphaFoldDB" id="A0A6N6NJW0"/>
<name>A0A6N6NJW0_9ACTN</name>
<organism evidence="1 2">
    <name type="scientific">Ellagibacter isourolithinifaciens</name>
    <dbReference type="NCBI Taxonomy" id="2137581"/>
    <lineage>
        <taxon>Bacteria</taxon>
        <taxon>Bacillati</taxon>
        <taxon>Actinomycetota</taxon>
        <taxon>Coriobacteriia</taxon>
        <taxon>Eggerthellales</taxon>
        <taxon>Eggerthellaceae</taxon>
        <taxon>Ellagibacter</taxon>
    </lineage>
</organism>
<dbReference type="RefSeq" id="WP_158050146.1">
    <property type="nucleotide sequence ID" value="NZ_WAJR01000026.1"/>
</dbReference>
<keyword evidence="2" id="KW-1185">Reference proteome</keyword>
<accession>A0A6N6NJW0</accession>
<dbReference type="EMBL" id="WAJR01000026">
    <property type="protein sequence ID" value="KAB1637962.1"/>
    <property type="molecule type" value="Genomic_DNA"/>
</dbReference>
<dbReference type="GeneID" id="98658493"/>
<dbReference type="Proteomes" id="UP000468668">
    <property type="component" value="Unassembled WGS sequence"/>
</dbReference>
<proteinExistence type="predicted"/>
<comment type="caution">
    <text evidence="1">The sequence shown here is derived from an EMBL/GenBank/DDBJ whole genome shotgun (WGS) entry which is preliminary data.</text>
</comment>
<gene>
    <name evidence="1" type="ORF">F8C90_08730</name>
</gene>